<dbReference type="RefSeq" id="WP_069120752.1">
    <property type="nucleotide sequence ID" value="NZ_MARB01000001.1"/>
</dbReference>
<gene>
    <name evidence="1" type="ORF">CODIS_02560</name>
</gene>
<comment type="caution">
    <text evidence="1">The sequence shown here is derived from an EMBL/GenBank/DDBJ whole genome shotgun (WGS) entry which is preliminary data.</text>
</comment>
<evidence type="ECO:0008006" key="3">
    <source>
        <dbReference type="Google" id="ProtNLM"/>
    </source>
</evidence>
<sequence>MRYIPVLGLFVLALQSCSNQSLDSSSYFPLQEGLQWDYLVTTSVGDSIRHSDFSIRMGEQEPINSRPHAVRITSDGTRYYIAENSGGIYRTAKRTLTESKPAIDNSPHWVLKYPLRNGTQWSNPTYPFVLRRVYPYEERLTRGMNLKMTFQIMGDDETVVVPAGRFDNCIRVQGEANLTLYADARSGYEEILINTTEWYAPGVGLVKLLREEPLSNDVFAGGEVVYELRSLRR</sequence>
<evidence type="ECO:0000313" key="2">
    <source>
        <dbReference type="Proteomes" id="UP000094769"/>
    </source>
</evidence>
<reference evidence="1 2" key="1">
    <citation type="submission" date="2016-06" db="EMBL/GenBank/DDBJ databases">
        <title>Genome sequence of endosymbiont of Candidatus Endolucinida thiodiazotropha.</title>
        <authorList>
            <person name="Poehlein A."/>
            <person name="Koenig S."/>
            <person name="Heiden S.E."/>
            <person name="Thuermer A."/>
            <person name="Voget S."/>
            <person name="Daniel R."/>
            <person name="Markert S."/>
            <person name="Gros O."/>
            <person name="Schweder T."/>
        </authorList>
    </citation>
    <scope>NUCLEOTIDE SEQUENCE [LARGE SCALE GENOMIC DNA]</scope>
    <source>
        <strain evidence="1 2">COS</strain>
    </source>
</reference>
<evidence type="ECO:0000313" key="1">
    <source>
        <dbReference type="EMBL" id="ODJ89696.1"/>
    </source>
</evidence>
<dbReference type="EMBL" id="MARB01000001">
    <property type="protein sequence ID" value="ODJ89696.1"/>
    <property type="molecule type" value="Genomic_DNA"/>
</dbReference>
<organism evidence="1 2">
    <name type="scientific">Candidatus Thiodiazotropha endolucinida</name>
    <dbReference type="NCBI Taxonomy" id="1655433"/>
    <lineage>
        <taxon>Bacteria</taxon>
        <taxon>Pseudomonadati</taxon>
        <taxon>Pseudomonadota</taxon>
        <taxon>Gammaproteobacteria</taxon>
        <taxon>Chromatiales</taxon>
        <taxon>Sedimenticolaceae</taxon>
        <taxon>Candidatus Thiodiazotropha</taxon>
    </lineage>
</organism>
<dbReference type="OrthoDB" id="9770643at2"/>
<dbReference type="AlphaFoldDB" id="A0A7Z1AH18"/>
<proteinExistence type="predicted"/>
<keyword evidence="2" id="KW-1185">Reference proteome</keyword>
<dbReference type="Proteomes" id="UP000094769">
    <property type="component" value="Unassembled WGS sequence"/>
</dbReference>
<name>A0A7Z1AH18_9GAMM</name>
<accession>A0A7Z1AH18</accession>
<dbReference type="PROSITE" id="PS51257">
    <property type="entry name" value="PROKAR_LIPOPROTEIN"/>
    <property type="match status" value="1"/>
</dbReference>
<dbReference type="Gene3D" id="2.40.360.20">
    <property type="match status" value="1"/>
</dbReference>
<protein>
    <recommendedName>
        <fullName evidence="3">Lipoprotein</fullName>
    </recommendedName>
</protein>